<keyword evidence="1" id="KW-0812">Transmembrane</keyword>
<dbReference type="Proteomes" id="UP000887563">
    <property type="component" value="Unplaced"/>
</dbReference>
<dbReference type="WBParaSite" id="Minc3s00730g16615">
    <property type="protein sequence ID" value="Minc3s00730g16615"/>
    <property type="gene ID" value="Minc3s00730g16615"/>
</dbReference>
<evidence type="ECO:0000256" key="1">
    <source>
        <dbReference type="SAM" id="Phobius"/>
    </source>
</evidence>
<dbReference type="AlphaFoldDB" id="A0A914LPN5"/>
<feature type="transmembrane region" description="Helical" evidence="1">
    <location>
        <begin position="15"/>
        <end position="33"/>
    </location>
</feature>
<name>A0A914LPN5_MELIC</name>
<protein>
    <submittedName>
        <fullName evidence="3">Candidate secreted effector</fullName>
    </submittedName>
</protein>
<keyword evidence="1" id="KW-0472">Membrane</keyword>
<proteinExistence type="predicted"/>
<sequence>MLGCSQKNFFSVFKIVPYFEALFSLYFFNFLWVENDVRKITSIKRVLRRRLIF</sequence>
<keyword evidence="2" id="KW-1185">Reference proteome</keyword>
<evidence type="ECO:0000313" key="2">
    <source>
        <dbReference type="Proteomes" id="UP000887563"/>
    </source>
</evidence>
<evidence type="ECO:0000313" key="3">
    <source>
        <dbReference type="WBParaSite" id="Minc3s00730g16615"/>
    </source>
</evidence>
<organism evidence="2 3">
    <name type="scientific">Meloidogyne incognita</name>
    <name type="common">Southern root-knot nematode worm</name>
    <name type="synonym">Oxyuris incognita</name>
    <dbReference type="NCBI Taxonomy" id="6306"/>
    <lineage>
        <taxon>Eukaryota</taxon>
        <taxon>Metazoa</taxon>
        <taxon>Ecdysozoa</taxon>
        <taxon>Nematoda</taxon>
        <taxon>Chromadorea</taxon>
        <taxon>Rhabditida</taxon>
        <taxon>Tylenchina</taxon>
        <taxon>Tylenchomorpha</taxon>
        <taxon>Tylenchoidea</taxon>
        <taxon>Meloidogynidae</taxon>
        <taxon>Meloidogyninae</taxon>
        <taxon>Meloidogyne</taxon>
        <taxon>Meloidogyne incognita group</taxon>
    </lineage>
</organism>
<accession>A0A914LPN5</accession>
<keyword evidence="1" id="KW-1133">Transmembrane helix</keyword>
<reference evidence="3" key="1">
    <citation type="submission" date="2022-11" db="UniProtKB">
        <authorList>
            <consortium name="WormBaseParasite"/>
        </authorList>
    </citation>
    <scope>IDENTIFICATION</scope>
</reference>